<comment type="caution">
    <text evidence="1">The sequence shown here is derived from an EMBL/GenBank/DDBJ whole genome shotgun (WGS) entry which is preliminary data.</text>
</comment>
<accession>A0A642UL49</accession>
<proteinExistence type="predicted"/>
<dbReference type="GeneID" id="54782233"/>
<dbReference type="RefSeq" id="XP_034011835.1">
    <property type="nucleotide sequence ID" value="XM_034156360.1"/>
</dbReference>
<dbReference type="VEuPathDB" id="FungiDB:DIURU_003582"/>
<dbReference type="EMBL" id="SWFT01000105">
    <property type="protein sequence ID" value="KAA8901212.1"/>
    <property type="molecule type" value="Genomic_DNA"/>
</dbReference>
<dbReference type="Proteomes" id="UP000449547">
    <property type="component" value="Unassembled WGS sequence"/>
</dbReference>
<name>A0A642UL49_DIURU</name>
<sequence length="356" mass="41049">MVEPEEVIDHLRLLRAFQRMFSGIHEWVEFETSSRVRFIHTLLVNEAEELTNDIAIPLEVVYLWYYHTLHDKPVHSYAPLPKWNISDFARYVDDDDFYVPPPEAQTRFEEASSLSFVHHPSRLEWYCSCCSSLLGRWSVEWFHNNHIINTFCVCREGEGPMQDEIARRWLAAAAERGDWDGEGVSFLLKLYMKYAVSHRKLVFDLLHTDEPVGEVIDHHTTRWNRPVKSHAYHRMLEERVFDMALAAAPPIQGMVPLTTKFSVYNLCDGHDDHFRRTIADYCRELEWADNILAALDVSEAIFQVDAGLVDERAVTHAQKLVRDTITISNNTRGSQGITSHMGRALDRVKPPSAGSG</sequence>
<protein>
    <submittedName>
        <fullName evidence="1">Uncharacterized protein</fullName>
    </submittedName>
</protein>
<dbReference type="AlphaFoldDB" id="A0A642UL49"/>
<organism evidence="1 2">
    <name type="scientific">Diutina rugosa</name>
    <name type="common">Yeast</name>
    <name type="synonym">Candida rugosa</name>
    <dbReference type="NCBI Taxonomy" id="5481"/>
    <lineage>
        <taxon>Eukaryota</taxon>
        <taxon>Fungi</taxon>
        <taxon>Dikarya</taxon>
        <taxon>Ascomycota</taxon>
        <taxon>Saccharomycotina</taxon>
        <taxon>Pichiomycetes</taxon>
        <taxon>Debaryomycetaceae</taxon>
        <taxon>Diutina</taxon>
    </lineage>
</organism>
<keyword evidence="2" id="KW-1185">Reference proteome</keyword>
<evidence type="ECO:0000313" key="2">
    <source>
        <dbReference type="Proteomes" id="UP000449547"/>
    </source>
</evidence>
<reference evidence="1 2" key="1">
    <citation type="submission" date="2019-07" db="EMBL/GenBank/DDBJ databases">
        <title>Genome assembly of two rare yeast pathogens: Diutina rugosa and Trichomonascus ciferrii.</title>
        <authorList>
            <person name="Mixao V."/>
            <person name="Saus E."/>
            <person name="Hansen A."/>
            <person name="Lass-Flor C."/>
            <person name="Gabaldon T."/>
        </authorList>
    </citation>
    <scope>NUCLEOTIDE SEQUENCE [LARGE SCALE GENOMIC DNA]</scope>
    <source>
        <strain evidence="1 2">CBS 613</strain>
    </source>
</reference>
<gene>
    <name evidence="1" type="ORF">DIURU_003582</name>
</gene>
<evidence type="ECO:0000313" key="1">
    <source>
        <dbReference type="EMBL" id="KAA8901212.1"/>
    </source>
</evidence>